<organism evidence="1 2">
    <name type="scientific">Pyropia yezoensis</name>
    <name type="common">Susabi-nori</name>
    <name type="synonym">Porphyra yezoensis</name>
    <dbReference type="NCBI Taxonomy" id="2788"/>
    <lineage>
        <taxon>Eukaryota</taxon>
        <taxon>Rhodophyta</taxon>
        <taxon>Bangiophyceae</taxon>
        <taxon>Bangiales</taxon>
        <taxon>Bangiaceae</taxon>
        <taxon>Pyropia</taxon>
    </lineage>
</organism>
<protein>
    <submittedName>
        <fullName evidence="1">Uncharacterized protein</fullName>
    </submittedName>
</protein>
<evidence type="ECO:0000313" key="2">
    <source>
        <dbReference type="Proteomes" id="UP000798662"/>
    </source>
</evidence>
<sequence length="279" mass="29691">MPPLHPKEPAGVGHRDGRPTGGGDPSAAPTGHFYRPDGSGGGHPGDQHQGAAAYGQGRPGPPSWAPSGVPRSDAAPTAPLTSLPGGGGAYGPLGAHPVAPLHFGVGRADLSFSTITGTTTAGSSPGGCMRTFSKSWRLQAHVRVAHLGVRQFKCDTCAKRFPFRSDLLKHTREVHLKHRPYACSACAHGFAAASKLKAHYESVHEKKRPYVCEEAGCTKRFGYKSDLKKHHLAIHQLCKPYVVVPGLHNVQTGDVSMSCSCYRLRRANCLVRKQVSEAD</sequence>
<dbReference type="Proteomes" id="UP000798662">
    <property type="component" value="Chromosome 2"/>
</dbReference>
<gene>
    <name evidence="1" type="ORF">I4F81_007199</name>
</gene>
<accession>A0ACC3C3F9</accession>
<dbReference type="EMBL" id="CM020619">
    <property type="protein sequence ID" value="KAK1864655.1"/>
    <property type="molecule type" value="Genomic_DNA"/>
</dbReference>
<comment type="caution">
    <text evidence="1">The sequence shown here is derived from an EMBL/GenBank/DDBJ whole genome shotgun (WGS) entry which is preliminary data.</text>
</comment>
<name>A0ACC3C3F9_PYRYE</name>
<keyword evidence="2" id="KW-1185">Reference proteome</keyword>
<evidence type="ECO:0000313" key="1">
    <source>
        <dbReference type="EMBL" id="KAK1864655.1"/>
    </source>
</evidence>
<reference evidence="1" key="1">
    <citation type="submission" date="2019-11" db="EMBL/GenBank/DDBJ databases">
        <title>Nori genome reveals adaptations in red seaweeds to the harsh intertidal environment.</title>
        <authorList>
            <person name="Wang D."/>
            <person name="Mao Y."/>
        </authorList>
    </citation>
    <scope>NUCLEOTIDE SEQUENCE</scope>
    <source>
        <tissue evidence="1">Gametophyte</tissue>
    </source>
</reference>
<proteinExistence type="predicted"/>